<name>A0A2G8L9C2_STIJA</name>
<accession>A0A2G8L9C2</accession>
<dbReference type="GO" id="GO:0006357">
    <property type="term" value="P:regulation of transcription by RNA polymerase II"/>
    <property type="evidence" value="ECO:0007669"/>
    <property type="project" value="UniProtKB-ARBA"/>
</dbReference>
<dbReference type="Pfam" id="PF08433">
    <property type="entry name" value="KTI12"/>
    <property type="match status" value="1"/>
</dbReference>
<evidence type="ECO:0000256" key="4">
    <source>
        <dbReference type="ARBA" id="ARBA00026170"/>
    </source>
</evidence>
<dbReference type="OrthoDB" id="9972657at2759"/>
<proteinExistence type="inferred from homology"/>
<dbReference type="AlphaFoldDB" id="A0A2G8L9C2"/>
<keyword evidence="2" id="KW-0067">ATP-binding</keyword>
<protein>
    <recommendedName>
        <fullName evidence="4">Protein KTI12 homolog</fullName>
    </recommendedName>
</protein>
<dbReference type="Gene3D" id="3.40.50.300">
    <property type="entry name" value="P-loop containing nucleotide triphosphate hydrolases"/>
    <property type="match status" value="1"/>
</dbReference>
<dbReference type="STRING" id="307972.A0A2G8L9C2"/>
<dbReference type="PANTHER" id="PTHR12435">
    <property type="match status" value="1"/>
</dbReference>
<organism evidence="5 6">
    <name type="scientific">Stichopus japonicus</name>
    <name type="common">Sea cucumber</name>
    <dbReference type="NCBI Taxonomy" id="307972"/>
    <lineage>
        <taxon>Eukaryota</taxon>
        <taxon>Metazoa</taxon>
        <taxon>Echinodermata</taxon>
        <taxon>Eleutherozoa</taxon>
        <taxon>Echinozoa</taxon>
        <taxon>Holothuroidea</taxon>
        <taxon>Aspidochirotacea</taxon>
        <taxon>Aspidochirotida</taxon>
        <taxon>Stichopodidae</taxon>
        <taxon>Apostichopus</taxon>
    </lineage>
</organism>
<dbReference type="InterPro" id="IPR013641">
    <property type="entry name" value="KTI12/PSTK"/>
</dbReference>
<comment type="caution">
    <text evidence="5">The sequence shown here is derived from an EMBL/GenBank/DDBJ whole genome shotgun (WGS) entry which is preliminary data.</text>
</comment>
<evidence type="ECO:0000313" key="6">
    <source>
        <dbReference type="Proteomes" id="UP000230750"/>
    </source>
</evidence>
<comment type="similarity">
    <text evidence="3">Belongs to the KTI12 family.</text>
</comment>
<dbReference type="InterPro" id="IPR027417">
    <property type="entry name" value="P-loop_NTPase"/>
</dbReference>
<reference evidence="5 6" key="1">
    <citation type="journal article" date="2017" name="PLoS Biol.">
        <title>The sea cucumber genome provides insights into morphological evolution and visceral regeneration.</title>
        <authorList>
            <person name="Zhang X."/>
            <person name="Sun L."/>
            <person name="Yuan J."/>
            <person name="Sun Y."/>
            <person name="Gao Y."/>
            <person name="Zhang L."/>
            <person name="Li S."/>
            <person name="Dai H."/>
            <person name="Hamel J.F."/>
            <person name="Liu C."/>
            <person name="Yu Y."/>
            <person name="Liu S."/>
            <person name="Lin W."/>
            <person name="Guo K."/>
            <person name="Jin S."/>
            <person name="Xu P."/>
            <person name="Storey K.B."/>
            <person name="Huan P."/>
            <person name="Zhang T."/>
            <person name="Zhou Y."/>
            <person name="Zhang J."/>
            <person name="Lin C."/>
            <person name="Li X."/>
            <person name="Xing L."/>
            <person name="Huo D."/>
            <person name="Sun M."/>
            <person name="Wang L."/>
            <person name="Mercier A."/>
            <person name="Li F."/>
            <person name="Yang H."/>
            <person name="Xiang J."/>
        </authorList>
    </citation>
    <scope>NUCLEOTIDE SEQUENCE [LARGE SCALE GENOMIC DNA]</scope>
    <source>
        <strain evidence="5">Shaxun</strain>
        <tissue evidence="5">Muscle</tissue>
    </source>
</reference>
<dbReference type="FunFam" id="3.40.50.300:FF:000827">
    <property type="entry name" value="KTI12 chromatin-associated homolog"/>
    <property type="match status" value="1"/>
</dbReference>
<dbReference type="Proteomes" id="UP000230750">
    <property type="component" value="Unassembled WGS sequence"/>
</dbReference>
<evidence type="ECO:0000256" key="1">
    <source>
        <dbReference type="ARBA" id="ARBA00022741"/>
    </source>
</evidence>
<dbReference type="EMBL" id="MRZV01000162">
    <property type="protein sequence ID" value="PIK56857.1"/>
    <property type="molecule type" value="Genomic_DNA"/>
</dbReference>
<dbReference type="GO" id="GO:0006400">
    <property type="term" value="P:tRNA modification"/>
    <property type="evidence" value="ECO:0007669"/>
    <property type="project" value="UniProtKB-ARBA"/>
</dbReference>
<sequence>MPLVVLCGFPSSGKTKRTNEIKKQLETNDKKVIVVSEHNFGIDKNLVYADSKKEVSLRGDLRSGVLREISKETVVILDSLNYIKGFRYELFCGIKSAQTPHCVVHCDVSHDDAREWNEGRPEGERYNQDVFDALVMRFEPPVGKNRWDKPLFSLKKDEKVDFDAISSALFNTKPPARNMSTVSQPLSSTNFLHELDKKTQQIVTVA</sequence>
<gene>
    <name evidence="5" type="ORF">BSL78_06260</name>
</gene>
<keyword evidence="6" id="KW-1185">Reference proteome</keyword>
<dbReference type="SUPFAM" id="SSF52540">
    <property type="entry name" value="P-loop containing nucleoside triphosphate hydrolases"/>
    <property type="match status" value="1"/>
</dbReference>
<evidence type="ECO:0000313" key="5">
    <source>
        <dbReference type="EMBL" id="PIK56857.1"/>
    </source>
</evidence>
<evidence type="ECO:0000256" key="3">
    <source>
        <dbReference type="ARBA" id="ARBA00025768"/>
    </source>
</evidence>
<evidence type="ECO:0000256" key="2">
    <source>
        <dbReference type="ARBA" id="ARBA00022840"/>
    </source>
</evidence>
<keyword evidence="1" id="KW-0547">Nucleotide-binding</keyword>
<dbReference type="GO" id="GO:0005524">
    <property type="term" value="F:ATP binding"/>
    <property type="evidence" value="ECO:0007669"/>
    <property type="project" value="UniProtKB-KW"/>
</dbReference>